<name>A0A2V3IZH8_9FLOR</name>
<proteinExistence type="inferred from homology"/>
<dbReference type="InterPro" id="IPR039974">
    <property type="entry name" value="Splicing_factor_SLU7"/>
</dbReference>
<evidence type="ECO:0000256" key="3">
    <source>
        <dbReference type="ARBA" id="ARBA00022664"/>
    </source>
</evidence>
<feature type="region of interest" description="Disordered" evidence="8">
    <location>
        <begin position="19"/>
        <end position="39"/>
    </location>
</feature>
<evidence type="ECO:0000256" key="2">
    <source>
        <dbReference type="ARBA" id="ARBA00007203"/>
    </source>
</evidence>
<protein>
    <recommendedName>
        <fullName evidence="7">Pre-mRNA-splicing factor SLU7</fullName>
    </recommendedName>
</protein>
<organism evidence="10 11">
    <name type="scientific">Gracilariopsis chorda</name>
    <dbReference type="NCBI Taxonomy" id="448386"/>
    <lineage>
        <taxon>Eukaryota</taxon>
        <taxon>Rhodophyta</taxon>
        <taxon>Florideophyceae</taxon>
        <taxon>Rhodymeniophycidae</taxon>
        <taxon>Gracilariales</taxon>
        <taxon>Gracilariaceae</taxon>
        <taxon>Gracilariopsis</taxon>
    </lineage>
</organism>
<dbReference type="GO" id="GO:0005681">
    <property type="term" value="C:spliceosomal complex"/>
    <property type="evidence" value="ECO:0007669"/>
    <property type="project" value="UniProtKB-UniRule"/>
</dbReference>
<dbReference type="PANTHER" id="PTHR12942:SF2">
    <property type="entry name" value="PRE-MRNA-SPLICING FACTOR SLU7"/>
    <property type="match status" value="1"/>
</dbReference>
<evidence type="ECO:0000256" key="5">
    <source>
        <dbReference type="ARBA" id="ARBA00023187"/>
    </source>
</evidence>
<reference evidence="10 11" key="1">
    <citation type="journal article" date="2018" name="Mol. Biol. Evol.">
        <title>Analysis of the draft genome of the red seaweed Gracilariopsis chorda provides insights into genome size evolution in Rhodophyta.</title>
        <authorList>
            <person name="Lee J."/>
            <person name="Yang E.C."/>
            <person name="Graf L."/>
            <person name="Yang J.H."/>
            <person name="Qiu H."/>
            <person name="Zel Zion U."/>
            <person name="Chan C.X."/>
            <person name="Stephens T.G."/>
            <person name="Weber A.P.M."/>
            <person name="Boo G.H."/>
            <person name="Boo S.M."/>
            <person name="Kim K.M."/>
            <person name="Shin Y."/>
            <person name="Jung M."/>
            <person name="Lee S.J."/>
            <person name="Yim H.S."/>
            <person name="Lee J.H."/>
            <person name="Bhattacharya D."/>
            <person name="Yoon H.S."/>
        </authorList>
    </citation>
    <scope>NUCLEOTIDE SEQUENCE [LARGE SCALE GENOMIC DNA]</scope>
    <source>
        <strain evidence="10 11">SKKU-2015</strain>
        <tissue evidence="10">Whole body</tissue>
    </source>
</reference>
<evidence type="ECO:0000313" key="10">
    <source>
        <dbReference type="EMBL" id="PXF46540.1"/>
    </source>
</evidence>
<dbReference type="Pfam" id="PF11708">
    <property type="entry name" value="Slu7"/>
    <property type="match status" value="1"/>
</dbReference>
<comment type="similarity">
    <text evidence="2 7">Belongs to the SLU7 family.</text>
</comment>
<comment type="caution">
    <text evidence="10">The sequence shown here is derived from an EMBL/GenBank/DDBJ whole genome shotgun (WGS) entry which is preliminary data.</text>
</comment>
<dbReference type="OrthoDB" id="249612at2759"/>
<evidence type="ECO:0000313" key="11">
    <source>
        <dbReference type="Proteomes" id="UP000247409"/>
    </source>
</evidence>
<evidence type="ECO:0000256" key="8">
    <source>
        <dbReference type="SAM" id="MobiDB-lite"/>
    </source>
</evidence>
<feature type="region of interest" description="Disordered" evidence="8">
    <location>
        <begin position="171"/>
        <end position="199"/>
    </location>
</feature>
<comment type="subcellular location">
    <subcellularLocation>
        <location evidence="1 7">Nucleus</location>
    </subcellularLocation>
</comment>
<gene>
    <name evidence="10" type="ORF">BWQ96_03668</name>
</gene>
<keyword evidence="11" id="KW-1185">Reference proteome</keyword>
<keyword evidence="6 7" id="KW-0539">Nucleus</keyword>
<evidence type="ECO:0000256" key="1">
    <source>
        <dbReference type="ARBA" id="ARBA00004123"/>
    </source>
</evidence>
<dbReference type="GO" id="GO:0030628">
    <property type="term" value="F:pre-mRNA 3'-splice site binding"/>
    <property type="evidence" value="ECO:0007669"/>
    <property type="project" value="UniProtKB-UniRule"/>
</dbReference>
<feature type="compositionally biased region" description="Basic and acidic residues" evidence="8">
    <location>
        <begin position="171"/>
        <end position="181"/>
    </location>
</feature>
<evidence type="ECO:0000256" key="4">
    <source>
        <dbReference type="ARBA" id="ARBA00022728"/>
    </source>
</evidence>
<evidence type="ECO:0000259" key="9">
    <source>
        <dbReference type="Pfam" id="PF11708"/>
    </source>
</evidence>
<dbReference type="GO" id="GO:0000398">
    <property type="term" value="P:mRNA splicing, via spliceosome"/>
    <property type="evidence" value="ECO:0007669"/>
    <property type="project" value="UniProtKB-UniRule"/>
</dbReference>
<feature type="compositionally biased region" description="Basic and acidic residues" evidence="8">
    <location>
        <begin position="465"/>
        <end position="495"/>
    </location>
</feature>
<dbReference type="InterPro" id="IPR021715">
    <property type="entry name" value="Slu7_dom"/>
</dbReference>
<evidence type="ECO:0000256" key="6">
    <source>
        <dbReference type="ARBA" id="ARBA00023242"/>
    </source>
</evidence>
<dbReference type="AlphaFoldDB" id="A0A2V3IZH8"/>
<feature type="compositionally biased region" description="Acidic residues" evidence="8">
    <location>
        <begin position="182"/>
        <end position="196"/>
    </location>
</feature>
<dbReference type="STRING" id="448386.A0A2V3IZH8"/>
<dbReference type="PANTHER" id="PTHR12942">
    <property type="entry name" value="STEP II SPLICING FACTOR SLU7"/>
    <property type="match status" value="1"/>
</dbReference>
<keyword evidence="3 7" id="KW-0507">mRNA processing</keyword>
<feature type="domain" description="Pre-mRNA-splicing factor SLU7" evidence="9">
    <location>
        <begin position="140"/>
        <end position="386"/>
    </location>
</feature>
<feature type="region of interest" description="Disordered" evidence="8">
    <location>
        <begin position="445"/>
        <end position="506"/>
    </location>
</feature>
<keyword evidence="4 7" id="KW-0747">Spliceosome</keyword>
<dbReference type="EMBL" id="NBIV01000036">
    <property type="protein sequence ID" value="PXF46540.1"/>
    <property type="molecule type" value="Genomic_DNA"/>
</dbReference>
<comment type="function">
    <text evidence="7">Involved in pre-mRNA splicing.</text>
</comment>
<dbReference type="Proteomes" id="UP000247409">
    <property type="component" value="Unassembled WGS sequence"/>
</dbReference>
<accession>A0A2V3IZH8</accession>
<sequence length="536" mass="61332">MASSNTTFKTREAYKAAKELEEARKAGTAPPAVDSDGKIINPHIPEYISQAPWYLKQDGPSLKHQRNHNAKKRKFDSLGKWLPRGQVKGPAATKYRKGACENCGAMTHTVRNCLERPRRRGAKLTGQGIRPDEVVGAVELDFEGKRDRWNGYEESEFDNVRQRFEVLEQNRKKTQEVRGESAENESSDSDDSDESDDANHGAVLQQTGEAAKTSVRNLRIREDTAKYLYNLDLNSAYYDPKSRSMRADPLPNVDLEDKDFAGDNFVRFSGDVSTLAKMELTTMKAGSVGKRLPHLQAEPSRAEAVFRELETRKKELRDRRRADIIKKYGGQEHTVPKPGISDIAQTESYVEYDADGRPKRETLKRLPVSMYREDVLDKNHKAIWGSFYSNGQWGYACCRQTQRNAFCTGEAGRKAAIETEKEMEERVAKAIEKRDPRTLVEQYADRKSDKRNTVGNGEETEEALNEEREQQIRLEKEIRKQEVEEKHGELGDRQRPYNSLTHGFDSHKLSDEAMEAYRLRRQMKDDPMAKFLSRNS</sequence>
<keyword evidence="5 7" id="KW-0508">mRNA splicing</keyword>
<evidence type="ECO:0000256" key="7">
    <source>
        <dbReference type="RuleBase" id="RU367071"/>
    </source>
</evidence>
<comment type="subunit">
    <text evidence="7">Associated with the spliceosome.</text>
</comment>